<sequence>MLSGPCSKVTCGKLVCDTPTHTAPSDAYIVDVQGTGPGCPEGSISHRIRSDRKAFIVDFSRMQLHHTPGGAPQRVGCASRVTIHVPKGWQLSAPTVTTGGYARLPAGTAADQISFYSLEGVRLDESRARLNGPYRQVYALTSTSRSAVWSSCGRNATFAMDDILELHALGNPSESAAINFGSATSHSKTVFWQWRRC</sequence>
<dbReference type="PANTHER" id="PTHR38847">
    <property type="match status" value="1"/>
</dbReference>
<evidence type="ECO:0000313" key="2">
    <source>
        <dbReference type="Proteomes" id="UP000075420"/>
    </source>
</evidence>
<organism evidence="1 2">
    <name type="scientific">Sorangium cellulosum</name>
    <name type="common">Polyangium cellulosum</name>
    <dbReference type="NCBI Taxonomy" id="56"/>
    <lineage>
        <taxon>Bacteria</taxon>
        <taxon>Pseudomonadati</taxon>
        <taxon>Myxococcota</taxon>
        <taxon>Polyangia</taxon>
        <taxon>Polyangiales</taxon>
        <taxon>Polyangiaceae</taxon>
        <taxon>Sorangium</taxon>
    </lineage>
</organism>
<dbReference type="InterPro" id="IPR025649">
    <property type="entry name" value="DUF4360"/>
</dbReference>
<accession>A0A150PV23</accession>
<evidence type="ECO:0000313" key="1">
    <source>
        <dbReference type="EMBL" id="KYF59540.1"/>
    </source>
</evidence>
<reference evidence="1 2" key="1">
    <citation type="submission" date="2014-02" db="EMBL/GenBank/DDBJ databases">
        <title>The small core and large imbalanced accessory genome model reveals a collaborative survival strategy of Sorangium cellulosum strains in nature.</title>
        <authorList>
            <person name="Han K."/>
            <person name="Peng R."/>
            <person name="Blom J."/>
            <person name="Li Y.-Z."/>
        </authorList>
    </citation>
    <scope>NUCLEOTIDE SEQUENCE [LARGE SCALE GENOMIC DNA]</scope>
    <source>
        <strain evidence="1 2">So0157-25</strain>
    </source>
</reference>
<evidence type="ECO:0008006" key="3">
    <source>
        <dbReference type="Google" id="ProtNLM"/>
    </source>
</evidence>
<dbReference type="PANTHER" id="PTHR38847:SF1">
    <property type="entry name" value="PSEUDOURIDINE SYNTHASE RSUA_RLUA-LIKE DOMAIN-CONTAINING PROTEIN"/>
    <property type="match status" value="1"/>
</dbReference>
<protein>
    <recommendedName>
        <fullName evidence="3">Secreted protein</fullName>
    </recommendedName>
</protein>
<proteinExistence type="predicted"/>
<comment type="caution">
    <text evidence="1">The sequence shown here is derived from an EMBL/GenBank/DDBJ whole genome shotgun (WGS) entry which is preliminary data.</text>
</comment>
<name>A0A150PV23_SORCE</name>
<dbReference type="AlphaFoldDB" id="A0A150PV23"/>
<gene>
    <name evidence="1" type="ORF">BE08_44300</name>
</gene>
<dbReference type="EMBL" id="JELY01000399">
    <property type="protein sequence ID" value="KYF59540.1"/>
    <property type="molecule type" value="Genomic_DNA"/>
</dbReference>
<dbReference type="Pfam" id="PF14273">
    <property type="entry name" value="DUF4360"/>
    <property type="match status" value="1"/>
</dbReference>
<dbReference type="Proteomes" id="UP000075420">
    <property type="component" value="Unassembled WGS sequence"/>
</dbReference>